<evidence type="ECO:0000313" key="2">
    <source>
        <dbReference type="Proteomes" id="UP000283805"/>
    </source>
</evidence>
<proteinExistence type="predicted"/>
<dbReference type="Proteomes" id="UP000283805">
    <property type="component" value="Unassembled WGS sequence"/>
</dbReference>
<dbReference type="Pfam" id="PF08734">
    <property type="entry name" value="GYD"/>
    <property type="match status" value="1"/>
</dbReference>
<evidence type="ECO:0000313" key="1">
    <source>
        <dbReference type="EMBL" id="RKD95402.1"/>
    </source>
</evidence>
<name>A0A419WJ69_9EURY</name>
<dbReference type="RefSeq" id="WP_120244678.1">
    <property type="nucleotide sequence ID" value="NZ_RAPO01000002.1"/>
</dbReference>
<comment type="caution">
    <text evidence="1">The sequence shown here is derived from an EMBL/GenBank/DDBJ whole genome shotgun (WGS) entry which is preliminary data.</text>
</comment>
<sequence length="95" mass="10726">MPTYVSLIDVEDRTVQNAQDLASIWGEIKTELEEHDAELVDSYAALGGHDFLVIFEADDREGGFKSALTFRRHGLRGQTMELVHTDDFSQLVDEI</sequence>
<protein>
    <submittedName>
        <fullName evidence="1">Uncharacterized protein with GYD domain</fullName>
    </submittedName>
</protein>
<dbReference type="AlphaFoldDB" id="A0A419WJ69"/>
<gene>
    <name evidence="1" type="ORF">ATJ93_2256</name>
</gene>
<dbReference type="OrthoDB" id="35699at2157"/>
<accession>A0A419WJ69</accession>
<organism evidence="1 2">
    <name type="scientific">Halopiger aswanensis</name>
    <dbReference type="NCBI Taxonomy" id="148449"/>
    <lineage>
        <taxon>Archaea</taxon>
        <taxon>Methanobacteriati</taxon>
        <taxon>Methanobacteriota</taxon>
        <taxon>Stenosarchaea group</taxon>
        <taxon>Halobacteria</taxon>
        <taxon>Halobacteriales</taxon>
        <taxon>Natrialbaceae</taxon>
        <taxon>Halopiger</taxon>
    </lineage>
</organism>
<keyword evidence="2" id="KW-1185">Reference proteome</keyword>
<reference evidence="1 2" key="1">
    <citation type="submission" date="2018-09" db="EMBL/GenBank/DDBJ databases">
        <title>Genomic Encyclopedia of Archaeal and Bacterial Type Strains, Phase II (KMG-II): from individual species to whole genera.</title>
        <authorList>
            <person name="Goeker M."/>
        </authorList>
    </citation>
    <scope>NUCLEOTIDE SEQUENCE [LARGE SCALE GENOMIC DNA]</scope>
    <source>
        <strain evidence="1 2">DSM 13151</strain>
    </source>
</reference>
<dbReference type="EMBL" id="RAPO01000002">
    <property type="protein sequence ID" value="RKD95402.1"/>
    <property type="molecule type" value="Genomic_DNA"/>
</dbReference>
<dbReference type="InterPro" id="IPR014845">
    <property type="entry name" value="GYD/TTHA1554"/>
</dbReference>